<dbReference type="PANTHER" id="PTHR46124:SF2">
    <property type="entry name" value="D-AMINOACYL-TRNA DEACYLASE"/>
    <property type="match status" value="1"/>
</dbReference>
<dbReference type="CDD" id="cd01310">
    <property type="entry name" value="TatD_DNAse"/>
    <property type="match status" value="1"/>
</dbReference>
<evidence type="ECO:0000313" key="1">
    <source>
        <dbReference type="EMBL" id="SHE83073.1"/>
    </source>
</evidence>
<accession>A0A1M4WPU1</accession>
<gene>
    <name evidence="1" type="ORF">SAMN05444362_102278</name>
</gene>
<dbReference type="Gene3D" id="3.20.20.140">
    <property type="entry name" value="Metal-dependent hydrolases"/>
    <property type="match status" value="1"/>
</dbReference>
<dbReference type="InterPro" id="IPR032466">
    <property type="entry name" value="Metal_Hydrolase"/>
</dbReference>
<dbReference type="Pfam" id="PF01026">
    <property type="entry name" value="TatD_DNase"/>
    <property type="match status" value="1"/>
</dbReference>
<dbReference type="STRING" id="1346286.SAMN05444362_102278"/>
<name>A0A1M4WPU1_9BACT</name>
<organism evidence="1 2">
    <name type="scientific">Dysgonomonas macrotermitis</name>
    <dbReference type="NCBI Taxonomy" id="1346286"/>
    <lineage>
        <taxon>Bacteria</taxon>
        <taxon>Pseudomonadati</taxon>
        <taxon>Bacteroidota</taxon>
        <taxon>Bacteroidia</taxon>
        <taxon>Bacteroidales</taxon>
        <taxon>Dysgonomonadaceae</taxon>
        <taxon>Dysgonomonas</taxon>
    </lineage>
</organism>
<dbReference type="PANTHER" id="PTHR46124">
    <property type="entry name" value="D-AMINOACYL-TRNA DEACYLASE"/>
    <property type="match status" value="1"/>
</dbReference>
<dbReference type="SUPFAM" id="SSF51556">
    <property type="entry name" value="Metallo-dependent hydrolases"/>
    <property type="match status" value="1"/>
</dbReference>
<reference evidence="2" key="1">
    <citation type="submission" date="2016-11" db="EMBL/GenBank/DDBJ databases">
        <authorList>
            <person name="Varghese N."/>
            <person name="Submissions S."/>
        </authorList>
    </citation>
    <scope>NUCLEOTIDE SEQUENCE [LARGE SCALE GENOMIC DNA]</scope>
    <source>
        <strain evidence="2">DSM 27370</strain>
    </source>
</reference>
<proteinExistence type="predicted"/>
<dbReference type="OrthoDB" id="664222at2"/>
<evidence type="ECO:0000313" key="2">
    <source>
        <dbReference type="Proteomes" id="UP000184480"/>
    </source>
</evidence>
<keyword evidence="2" id="KW-1185">Reference proteome</keyword>
<dbReference type="AlphaFoldDB" id="A0A1M4WPU1"/>
<dbReference type="RefSeq" id="WP_070808537.1">
    <property type="nucleotide sequence ID" value="NZ_BBXL01000002.1"/>
</dbReference>
<protein>
    <submittedName>
        <fullName evidence="1">TatD DNase family protein</fullName>
    </submittedName>
</protein>
<dbReference type="Proteomes" id="UP000184480">
    <property type="component" value="Unassembled WGS sequence"/>
</dbReference>
<dbReference type="InterPro" id="IPR001130">
    <property type="entry name" value="TatD-like"/>
</dbReference>
<dbReference type="EMBL" id="FQUC01000002">
    <property type="protein sequence ID" value="SHE83073.1"/>
    <property type="molecule type" value="Genomic_DNA"/>
</dbReference>
<sequence>MDLYDIHTHDAVTPSADDDGVPWQRLHYILNVYPLGFEYAKDSELCTWFSCGVHPWYSEDAEPQLKFLQEIANDPRIIAIGETGLDRLKGPGLQIQEAVFLKQIELSEKLHKPLIIHCVKAWDELLHIKKTVKPYQPWIIHGYRGKPELTRQLLSHGFFFSVGDKFNPDSVNEIPIDRLFCETDVSDTPLVDVYSKIADCLGIPLEILARHIQENVINIFKLPAINMPSKEAMPVGE</sequence>
<dbReference type="GO" id="GO:0016788">
    <property type="term" value="F:hydrolase activity, acting on ester bonds"/>
    <property type="evidence" value="ECO:0007669"/>
    <property type="project" value="InterPro"/>
</dbReference>